<dbReference type="EC" id="2.4.1.17" evidence="3"/>
<dbReference type="FunFam" id="3.40.50.2000:FF:000001">
    <property type="entry name" value="UDP-glucuronosyltransferase"/>
    <property type="match status" value="3"/>
</dbReference>
<evidence type="ECO:0000256" key="10">
    <source>
        <dbReference type="SAM" id="Phobius"/>
    </source>
</evidence>
<dbReference type="Gene3D" id="3.40.50.2000">
    <property type="entry name" value="Glycogen Phosphorylase B"/>
    <property type="match status" value="5"/>
</dbReference>
<dbReference type="InterPro" id="IPR002213">
    <property type="entry name" value="UDP_glucos_trans"/>
</dbReference>
<dbReference type="GO" id="GO:0015020">
    <property type="term" value="F:glucuronosyltransferase activity"/>
    <property type="evidence" value="ECO:0007669"/>
    <property type="project" value="UniProtKB-EC"/>
</dbReference>
<feature type="transmembrane region" description="Helical" evidence="10">
    <location>
        <begin position="1220"/>
        <end position="1243"/>
    </location>
</feature>
<sequence length="1634" mass="186426">MDVTDTTGVRLLHGEKMEDIWPLMEATSTALRTLLVFSCTGWWDSCFLGQGSGPAQWPSVSRLVQAVCLALCRLHPAGQTIADHRWAGGLNRWAAIRRDCGVIRDVVFGSPSPMARTRIQLFELNQRTLTQWHPALDFNIQQDASGQASQRVRGQPPLPPSETPTSSGPEGDAASATTTTPTAPAARTEPKVPRTTVQRWKKKAEVTAANGQAVPTKWGKHEHYACKQCGQPKTKEFGHSRFRGVHFCTAAAGKTMAQWMEEMERRCWTSALFLLTVTQAPLGVTAGKILVWPAEFSYWLNIKVIIDELIIRGHSVTVITHSATPSVKTTESLGYNVEVIQVPYTKQDMINIMYRFRSYWTYDLPNENMIQASLKLKQMFDVTTEHKRILCQKLFARGDLLEKWRKEQFDVLLTDPMTMCGELLAQKLNLPFIISLIFTFGNAMERLCGQLPTPPSYVPVAGLGYTDHMSFLQRVKSVLFIFTQDFLFSFVAKSKWDSIYTDIMGKPTTLCETVGKADIWLIKTYWDFDYPRPSLPNFKFVGGLHCKPAKPLPKELEEFVQSSGDDGIVVFSLGSILKNLTKERANTIASALGQIPQKVLWRYSGEKPDTLFPNTRLYDWIPQNDLLGHPKTKAFITHGGNNGLYEAIYHGVPMVGLPLFIDQPDNMNHMRTKGAAVMLDFNRMESKDLRDALTDVINNPSYKENIMRLSRIHHDQPMKPLDQAVFWTEFVMRNKGAKHLRVEAHNLTCGKVLVLPGEYSHWHNMRAIVEELVDRNHSVTVLVHTASPTVKYTQKERFEYMVFEVNMKKDDVQDMWQAPIHIWINQNATIFGKISFMWNIMSRFTSYLETICEGMILNKKLATSLTESHYDVIFYDPVMPCSDLLAETLGVPHVLSFRLSFAYTFERLCGQMPAPPSYVPAVASQGHLTDHMNFIERLENMLLYIAHTAIISLQMTFVFDKHYTKIMGKPTTLCNTVGKADIWLIRSYWDFEYPRPFLPNFKFVGGLHCKPAKPLPKEMEEFVQSSGDDGIVVFSLGSMVKNLTKERANTIASALGQIPQKVLWSYTGEKPDTLALNTRLYEWIPQNNLLGHPKTKAFITHGGTNGLYEAIYHGVPMVGLPLFGDQPDNMNHMRTKGAAVMLDINKMEARDLKEALTNVINNPLYKENIMRLSRIHHDQPMKPLDRAVFWIEFVMRNKGAKHLRVEAHNLTWYQYHCLDVAAFLLSITALVMFIFVKMCSWLFRKCLRKTTTRKSKKDDLLAEMLGVPNVMSLRLSFAYTFERLCGQMPAPPSYVPAVATQGHLTDHMDFAERLENMLLYIAHTAVFRLQTMFTFDKHYTKLMGRPTTLCDTVGKVDIWLIRSYWDFEYPRPFLPNFKFVGGLHCKPAKPLPKEMEEFVQSSGDDGIVVFSLGSMINNFTKERANIIASALGQIPQKVLWRYSGEKPDTLTPNTKMYDWIPQNDLLGHPKTKAFITHGGTNGLYEAIYHGVPMVGLPLFVDQPDNMNHMRTKGAAVMLDFNKMESKDLKEALTDVIHNPLYKENIMRLSRIHHDQPMKPLDQAVFWIEYVMRNKGAKHLRVEAHNLTWYQYHCLDVAAFLLSITALVMFIFVKMCSWLFHKCLRKTTTRKSKKE</sequence>
<evidence type="ECO:0000256" key="9">
    <source>
        <dbReference type="SAM" id="MobiDB-lite"/>
    </source>
</evidence>
<evidence type="ECO:0000256" key="3">
    <source>
        <dbReference type="ARBA" id="ARBA00012544"/>
    </source>
</evidence>
<feature type="region of interest" description="Disordered" evidence="9">
    <location>
        <begin position="143"/>
        <end position="214"/>
    </location>
</feature>
<evidence type="ECO:0000256" key="2">
    <source>
        <dbReference type="ARBA" id="ARBA00009995"/>
    </source>
</evidence>
<evidence type="ECO:0000256" key="5">
    <source>
        <dbReference type="ARBA" id="ARBA00022679"/>
    </source>
</evidence>
<proteinExistence type="inferred from homology"/>
<evidence type="ECO:0000313" key="11">
    <source>
        <dbReference type="EMBL" id="KAK1787657.1"/>
    </source>
</evidence>
<dbReference type="InterPro" id="IPR050271">
    <property type="entry name" value="UDP-glycosyltransferase"/>
</dbReference>
<dbReference type="EMBL" id="JAROKS010000023">
    <property type="protein sequence ID" value="KAK1787657.1"/>
    <property type="molecule type" value="Genomic_DNA"/>
</dbReference>
<keyword evidence="4" id="KW-0328">Glycosyltransferase</keyword>
<evidence type="ECO:0000313" key="12">
    <source>
        <dbReference type="Proteomes" id="UP001239994"/>
    </source>
</evidence>
<dbReference type="FunFam" id="3.40.50.2000:FF:000081">
    <property type="entry name" value="UDP-glucuronosyltransferase 2A2"/>
    <property type="match status" value="2"/>
</dbReference>
<dbReference type="Pfam" id="PF00201">
    <property type="entry name" value="UDPGT"/>
    <property type="match status" value="3"/>
</dbReference>
<organism evidence="11 12">
    <name type="scientific">Electrophorus voltai</name>
    <dbReference type="NCBI Taxonomy" id="2609070"/>
    <lineage>
        <taxon>Eukaryota</taxon>
        <taxon>Metazoa</taxon>
        <taxon>Chordata</taxon>
        <taxon>Craniata</taxon>
        <taxon>Vertebrata</taxon>
        <taxon>Euteleostomi</taxon>
        <taxon>Actinopterygii</taxon>
        <taxon>Neopterygii</taxon>
        <taxon>Teleostei</taxon>
        <taxon>Ostariophysi</taxon>
        <taxon>Gymnotiformes</taxon>
        <taxon>Gymnotoidei</taxon>
        <taxon>Gymnotidae</taxon>
        <taxon>Electrophorus</taxon>
    </lineage>
</organism>
<dbReference type="PANTHER" id="PTHR48043">
    <property type="entry name" value="EG:EG0003.4 PROTEIN-RELATED"/>
    <property type="match status" value="1"/>
</dbReference>
<evidence type="ECO:0000256" key="4">
    <source>
        <dbReference type="ARBA" id="ARBA00022676"/>
    </source>
</evidence>
<keyword evidence="7 10" id="KW-1133">Transmembrane helix</keyword>
<dbReference type="CDD" id="cd03784">
    <property type="entry name" value="GT1_Gtf-like"/>
    <property type="match status" value="3"/>
</dbReference>
<feature type="compositionally biased region" description="Polar residues" evidence="9">
    <location>
        <begin position="143"/>
        <end position="152"/>
    </location>
</feature>
<dbReference type="GO" id="GO:0016020">
    <property type="term" value="C:membrane"/>
    <property type="evidence" value="ECO:0007669"/>
    <property type="project" value="UniProtKB-SubCell"/>
</dbReference>
<feature type="compositionally biased region" description="Low complexity" evidence="9">
    <location>
        <begin position="163"/>
        <end position="187"/>
    </location>
</feature>
<comment type="subcellular location">
    <subcellularLocation>
        <location evidence="1">Membrane</location>
    </subcellularLocation>
</comment>
<feature type="transmembrane region" description="Helical" evidence="10">
    <location>
        <begin position="1596"/>
        <end position="1619"/>
    </location>
</feature>
<keyword evidence="5" id="KW-0808">Transferase</keyword>
<keyword evidence="8 10" id="KW-0472">Membrane</keyword>
<gene>
    <name evidence="11" type="ORF">P4O66_016147</name>
</gene>
<comment type="similarity">
    <text evidence="2">Belongs to the UDP-glycosyltransferase family.</text>
</comment>
<dbReference type="InterPro" id="IPR035595">
    <property type="entry name" value="UDP_glycos_trans_CS"/>
</dbReference>
<dbReference type="SUPFAM" id="SSF53756">
    <property type="entry name" value="UDP-Glycosyltransferase/glycogen phosphorylase"/>
    <property type="match status" value="3"/>
</dbReference>
<protein>
    <recommendedName>
        <fullName evidence="3">glucuronosyltransferase</fullName>
        <ecNumber evidence="3">2.4.1.17</ecNumber>
    </recommendedName>
</protein>
<dbReference type="Proteomes" id="UP001239994">
    <property type="component" value="Unassembled WGS sequence"/>
</dbReference>
<dbReference type="PROSITE" id="PS00375">
    <property type="entry name" value="UDPGT"/>
    <property type="match status" value="3"/>
</dbReference>
<name>A0AAD8YVF9_9TELE</name>
<accession>A0AAD8YVF9</accession>
<reference evidence="11" key="1">
    <citation type="submission" date="2023-03" db="EMBL/GenBank/DDBJ databases">
        <title>Electrophorus voltai genome.</title>
        <authorList>
            <person name="Bian C."/>
        </authorList>
    </citation>
    <scope>NUCLEOTIDE SEQUENCE</scope>
    <source>
        <strain evidence="11">CB-2022</strain>
        <tissue evidence="11">Muscle</tissue>
    </source>
</reference>
<evidence type="ECO:0000256" key="8">
    <source>
        <dbReference type="ARBA" id="ARBA00023136"/>
    </source>
</evidence>
<evidence type="ECO:0000256" key="1">
    <source>
        <dbReference type="ARBA" id="ARBA00004370"/>
    </source>
</evidence>
<dbReference type="PANTHER" id="PTHR48043:SF162">
    <property type="entry name" value="UDP GLUCURONOSYLTRANSFERASE 2 FAMILY, POLYPEPTIDE A1 PRECURSOR-RELATED"/>
    <property type="match status" value="1"/>
</dbReference>
<keyword evidence="12" id="KW-1185">Reference proteome</keyword>
<evidence type="ECO:0000256" key="6">
    <source>
        <dbReference type="ARBA" id="ARBA00022692"/>
    </source>
</evidence>
<evidence type="ECO:0000256" key="7">
    <source>
        <dbReference type="ARBA" id="ARBA00022989"/>
    </source>
</evidence>
<comment type="caution">
    <text evidence="11">The sequence shown here is derived from an EMBL/GenBank/DDBJ whole genome shotgun (WGS) entry which is preliminary data.</text>
</comment>
<keyword evidence="6 10" id="KW-0812">Transmembrane</keyword>